<keyword evidence="4" id="KW-1185">Reference proteome</keyword>
<name>A0A166R3J9_9AGAM</name>
<dbReference type="Proteomes" id="UP000076532">
    <property type="component" value="Unassembled WGS sequence"/>
</dbReference>
<dbReference type="EMBL" id="KV417863">
    <property type="protein sequence ID" value="KZP05087.1"/>
    <property type="molecule type" value="Genomic_DNA"/>
</dbReference>
<reference evidence="3 4" key="1">
    <citation type="journal article" date="2016" name="Mol. Biol. Evol.">
        <title>Comparative Genomics of Early-Diverging Mushroom-Forming Fungi Provides Insights into the Origins of Lignocellulose Decay Capabilities.</title>
        <authorList>
            <person name="Nagy L.G."/>
            <person name="Riley R."/>
            <person name="Tritt A."/>
            <person name="Adam C."/>
            <person name="Daum C."/>
            <person name="Floudas D."/>
            <person name="Sun H."/>
            <person name="Yadav J.S."/>
            <person name="Pangilinan J."/>
            <person name="Larsson K.H."/>
            <person name="Matsuura K."/>
            <person name="Barry K."/>
            <person name="Labutti K."/>
            <person name="Kuo R."/>
            <person name="Ohm R.A."/>
            <person name="Bhattacharya S.S."/>
            <person name="Shirouzu T."/>
            <person name="Yoshinaga Y."/>
            <person name="Martin F.M."/>
            <person name="Grigoriev I.V."/>
            <person name="Hibbett D.S."/>
        </authorList>
    </citation>
    <scope>NUCLEOTIDE SEQUENCE [LARGE SCALE GENOMIC DNA]</scope>
    <source>
        <strain evidence="3 4">CBS 109695</strain>
    </source>
</reference>
<dbReference type="AlphaFoldDB" id="A0A166R3J9"/>
<evidence type="ECO:0000256" key="1">
    <source>
        <dbReference type="SAM" id="Phobius"/>
    </source>
</evidence>
<evidence type="ECO:0000313" key="4">
    <source>
        <dbReference type="Proteomes" id="UP000076532"/>
    </source>
</evidence>
<feature type="transmembrane region" description="Helical" evidence="1">
    <location>
        <begin position="12"/>
        <end position="36"/>
    </location>
</feature>
<keyword evidence="1" id="KW-1133">Transmembrane helix</keyword>
<protein>
    <submittedName>
        <fullName evidence="3">Uncharacterized protein</fullName>
    </submittedName>
</protein>
<sequence length="54" mass="5868">MSTLSMLLPVTPFTTFAFVSFGSLLIYMSFLLLGLVRNTLASFVPQPGVLSQRG</sequence>
<organism evidence="3 4">
    <name type="scientific">Athelia psychrophila</name>
    <dbReference type="NCBI Taxonomy" id="1759441"/>
    <lineage>
        <taxon>Eukaryota</taxon>
        <taxon>Fungi</taxon>
        <taxon>Dikarya</taxon>
        <taxon>Basidiomycota</taxon>
        <taxon>Agaricomycotina</taxon>
        <taxon>Agaricomycetes</taxon>
        <taxon>Agaricomycetidae</taxon>
        <taxon>Atheliales</taxon>
        <taxon>Atheliaceae</taxon>
        <taxon>Athelia</taxon>
    </lineage>
</organism>
<keyword evidence="1" id="KW-0812">Transmembrane</keyword>
<accession>A0A166R3J9</accession>
<gene>
    <name evidence="3" type="ORF">FIBSPDRAFT_853043</name>
    <name evidence="2" type="ORF">FIBSPDRAFT_877892</name>
</gene>
<proteinExistence type="predicted"/>
<keyword evidence="1" id="KW-0472">Membrane</keyword>
<evidence type="ECO:0000313" key="2">
    <source>
        <dbReference type="EMBL" id="KZP05087.1"/>
    </source>
</evidence>
<dbReference type="EMBL" id="KV417506">
    <property type="protein sequence ID" value="KZP27863.1"/>
    <property type="molecule type" value="Genomic_DNA"/>
</dbReference>
<evidence type="ECO:0000313" key="3">
    <source>
        <dbReference type="EMBL" id="KZP27863.1"/>
    </source>
</evidence>